<protein>
    <submittedName>
        <fullName evidence="2">Uncharacterized protein</fullName>
    </submittedName>
</protein>
<evidence type="ECO:0000256" key="1">
    <source>
        <dbReference type="SAM" id="MobiDB-lite"/>
    </source>
</evidence>
<feature type="region of interest" description="Disordered" evidence="1">
    <location>
        <begin position="52"/>
        <end position="73"/>
    </location>
</feature>
<sequence length="73" mass="8457">MNDFMALMTRQQNERELAVALEQRRLLRGAEGADPRFQRNPTVSQRLRQRLQLRIHRSPSPARPPVDAVHSNA</sequence>
<organism evidence="2 3">
    <name type="scientific">Arthrobacter wenxiniae</name>
    <dbReference type="NCBI Taxonomy" id="2713570"/>
    <lineage>
        <taxon>Bacteria</taxon>
        <taxon>Bacillati</taxon>
        <taxon>Actinomycetota</taxon>
        <taxon>Actinomycetes</taxon>
        <taxon>Micrococcales</taxon>
        <taxon>Micrococcaceae</taxon>
        <taxon>Arthrobacter</taxon>
    </lineage>
</organism>
<proteinExistence type="predicted"/>
<dbReference type="Proteomes" id="UP000543556">
    <property type="component" value="Unassembled WGS sequence"/>
</dbReference>
<reference evidence="2 3" key="1">
    <citation type="submission" date="2020-02" db="EMBL/GenBank/DDBJ databases">
        <title>Genome sequence of strain AETb3-4.</title>
        <authorList>
            <person name="Gao J."/>
            <person name="Zhang X."/>
        </authorList>
    </citation>
    <scope>NUCLEOTIDE SEQUENCE [LARGE SCALE GENOMIC DNA]</scope>
    <source>
        <strain evidence="2 3">AETb3-4</strain>
    </source>
</reference>
<dbReference type="EMBL" id="JAAMFM010000046">
    <property type="protein sequence ID" value="NVM96924.1"/>
    <property type="molecule type" value="Genomic_DNA"/>
</dbReference>
<dbReference type="RefSeq" id="WP_176636629.1">
    <property type="nucleotide sequence ID" value="NZ_JAAMFM010000046.1"/>
</dbReference>
<comment type="caution">
    <text evidence="2">The sequence shown here is derived from an EMBL/GenBank/DDBJ whole genome shotgun (WGS) entry which is preliminary data.</text>
</comment>
<gene>
    <name evidence="2" type="ORF">G6034_18835</name>
</gene>
<name>A0A7Y7M1C4_9MICC</name>
<keyword evidence="3" id="KW-1185">Reference proteome</keyword>
<accession>A0A7Y7M1C4</accession>
<evidence type="ECO:0000313" key="2">
    <source>
        <dbReference type="EMBL" id="NVM96924.1"/>
    </source>
</evidence>
<dbReference type="AlphaFoldDB" id="A0A7Y7M1C4"/>
<evidence type="ECO:0000313" key="3">
    <source>
        <dbReference type="Proteomes" id="UP000543556"/>
    </source>
</evidence>